<evidence type="ECO:0000256" key="2">
    <source>
        <dbReference type="ARBA" id="ARBA00010617"/>
    </source>
</evidence>
<dbReference type="PANTHER" id="PTHR24305">
    <property type="entry name" value="CYTOCHROME P450"/>
    <property type="match status" value="1"/>
</dbReference>
<evidence type="ECO:0000313" key="10">
    <source>
        <dbReference type="EMBL" id="TGJ79518.1"/>
    </source>
</evidence>
<dbReference type="PRINTS" id="PR00463">
    <property type="entry name" value="EP450I"/>
</dbReference>
<dbReference type="GO" id="GO:0004497">
    <property type="term" value="F:monooxygenase activity"/>
    <property type="evidence" value="ECO:0007669"/>
    <property type="project" value="UniProtKB-KW"/>
</dbReference>
<evidence type="ECO:0000256" key="8">
    <source>
        <dbReference type="PIRSR" id="PIRSR602401-1"/>
    </source>
</evidence>
<dbReference type="InterPro" id="IPR017972">
    <property type="entry name" value="Cyt_P450_CS"/>
</dbReference>
<evidence type="ECO:0000256" key="1">
    <source>
        <dbReference type="ARBA" id="ARBA00001971"/>
    </source>
</evidence>
<evidence type="ECO:0000256" key="4">
    <source>
        <dbReference type="ARBA" id="ARBA00022723"/>
    </source>
</evidence>
<keyword evidence="6 8" id="KW-0408">Iron</keyword>
<dbReference type="GO" id="GO:0005506">
    <property type="term" value="F:iron ion binding"/>
    <property type="evidence" value="ECO:0007669"/>
    <property type="project" value="InterPro"/>
</dbReference>
<dbReference type="InterPro" id="IPR002401">
    <property type="entry name" value="Cyt_P450_E_grp-I"/>
</dbReference>
<evidence type="ECO:0000313" key="11">
    <source>
        <dbReference type="Proteomes" id="UP000297716"/>
    </source>
</evidence>
<keyword evidence="11" id="KW-1185">Reference proteome</keyword>
<proteinExistence type="inferred from homology"/>
<dbReference type="PANTHER" id="PTHR24305:SF237">
    <property type="entry name" value="CYTOCHROME P450 MONOOXYGENASE ATNE-RELATED"/>
    <property type="match status" value="1"/>
</dbReference>
<evidence type="ECO:0000256" key="9">
    <source>
        <dbReference type="RuleBase" id="RU000461"/>
    </source>
</evidence>
<sequence length="201" mass="22464">MSAVSHYLSGSPRCYRRVAEEIRSTFTSADEIRLGPKLNSCVFLRACIDEALRLSPPGGASFWRRVEPGGSSIGGEFIPEGCEVGVGVYAMHHHPGYWVDPLTYKPERWLVDKSKAKEADVRLPYFPFHIGARSCVGKPLALNQIMLTFARLFWEFDFQRAGKGLDSPGIDDEENMPTEYLLKEHVSGQGNGPILCFKVRV</sequence>
<keyword evidence="3 8" id="KW-0349">Heme</keyword>
<comment type="cofactor">
    <cofactor evidence="1 8">
        <name>heme</name>
        <dbReference type="ChEBI" id="CHEBI:30413"/>
    </cofactor>
</comment>
<dbReference type="OrthoDB" id="1470350at2759"/>
<evidence type="ECO:0000256" key="5">
    <source>
        <dbReference type="ARBA" id="ARBA00023002"/>
    </source>
</evidence>
<dbReference type="PRINTS" id="PR00385">
    <property type="entry name" value="P450"/>
</dbReference>
<evidence type="ECO:0008006" key="12">
    <source>
        <dbReference type="Google" id="ProtNLM"/>
    </source>
</evidence>
<keyword evidence="7 9" id="KW-0503">Monooxygenase</keyword>
<dbReference type="SUPFAM" id="SSF48264">
    <property type="entry name" value="Cytochrome P450"/>
    <property type="match status" value="1"/>
</dbReference>
<evidence type="ECO:0000256" key="3">
    <source>
        <dbReference type="ARBA" id="ARBA00022617"/>
    </source>
</evidence>
<comment type="caution">
    <text evidence="10">The sequence shown here is derived from an EMBL/GenBank/DDBJ whole genome shotgun (WGS) entry which is preliminary data.</text>
</comment>
<dbReference type="Proteomes" id="UP000297716">
    <property type="component" value="Unassembled WGS sequence"/>
</dbReference>
<dbReference type="EMBL" id="SKBN01000281">
    <property type="protein sequence ID" value="TGJ79518.1"/>
    <property type="molecule type" value="Genomic_DNA"/>
</dbReference>
<keyword evidence="5 9" id="KW-0560">Oxidoreductase</keyword>
<dbReference type="Gene3D" id="1.10.630.10">
    <property type="entry name" value="Cytochrome P450"/>
    <property type="match status" value="1"/>
</dbReference>
<dbReference type="GO" id="GO:0016705">
    <property type="term" value="F:oxidoreductase activity, acting on paired donors, with incorporation or reduction of molecular oxygen"/>
    <property type="evidence" value="ECO:0007669"/>
    <property type="project" value="InterPro"/>
</dbReference>
<organism evidence="10 11">
    <name type="scientific">Xylaria hypoxylon</name>
    <dbReference type="NCBI Taxonomy" id="37992"/>
    <lineage>
        <taxon>Eukaryota</taxon>
        <taxon>Fungi</taxon>
        <taxon>Dikarya</taxon>
        <taxon>Ascomycota</taxon>
        <taxon>Pezizomycotina</taxon>
        <taxon>Sordariomycetes</taxon>
        <taxon>Xylariomycetidae</taxon>
        <taxon>Xylariales</taxon>
        <taxon>Xylariaceae</taxon>
        <taxon>Xylaria</taxon>
    </lineage>
</organism>
<dbReference type="InterPro" id="IPR036396">
    <property type="entry name" value="Cyt_P450_sf"/>
</dbReference>
<name>A0A4Z0YHQ7_9PEZI</name>
<feature type="binding site" description="axial binding residue" evidence="8">
    <location>
        <position position="135"/>
    </location>
    <ligand>
        <name>heme</name>
        <dbReference type="ChEBI" id="CHEBI:30413"/>
    </ligand>
    <ligandPart>
        <name>Fe</name>
        <dbReference type="ChEBI" id="CHEBI:18248"/>
    </ligandPart>
</feature>
<evidence type="ECO:0000256" key="6">
    <source>
        <dbReference type="ARBA" id="ARBA00023004"/>
    </source>
</evidence>
<evidence type="ECO:0000256" key="7">
    <source>
        <dbReference type="ARBA" id="ARBA00023033"/>
    </source>
</evidence>
<dbReference type="GO" id="GO:0020037">
    <property type="term" value="F:heme binding"/>
    <property type="evidence" value="ECO:0007669"/>
    <property type="project" value="InterPro"/>
</dbReference>
<dbReference type="Pfam" id="PF00067">
    <property type="entry name" value="p450"/>
    <property type="match status" value="1"/>
</dbReference>
<keyword evidence="4 8" id="KW-0479">Metal-binding</keyword>
<dbReference type="InterPro" id="IPR001128">
    <property type="entry name" value="Cyt_P450"/>
</dbReference>
<dbReference type="InterPro" id="IPR050121">
    <property type="entry name" value="Cytochrome_P450_monoxygenase"/>
</dbReference>
<dbReference type="STRING" id="37992.A0A4Z0YHQ7"/>
<dbReference type="PROSITE" id="PS00086">
    <property type="entry name" value="CYTOCHROME_P450"/>
    <property type="match status" value="1"/>
</dbReference>
<reference evidence="10 11" key="1">
    <citation type="submission" date="2019-03" db="EMBL/GenBank/DDBJ databases">
        <title>Draft genome sequence of Xylaria hypoxylon DSM 108379, a ubiquitous saprotrophic-parasitic fungi on hardwood.</title>
        <authorList>
            <person name="Buettner E."/>
            <person name="Leonhardt S."/>
            <person name="Gebauer A.M."/>
            <person name="Liers C."/>
            <person name="Hofrichter M."/>
            <person name="Kellner H."/>
        </authorList>
    </citation>
    <scope>NUCLEOTIDE SEQUENCE [LARGE SCALE GENOMIC DNA]</scope>
    <source>
        <strain evidence="10 11">DSM 108379</strain>
    </source>
</reference>
<protein>
    <recommendedName>
        <fullName evidence="12">Cytochrome P450</fullName>
    </recommendedName>
</protein>
<comment type="similarity">
    <text evidence="2 9">Belongs to the cytochrome P450 family.</text>
</comment>
<dbReference type="AlphaFoldDB" id="A0A4Z0YHQ7"/>
<accession>A0A4Z0YHQ7</accession>
<gene>
    <name evidence="10" type="ORF">E0Z10_g9255</name>
</gene>